<evidence type="ECO:0000313" key="2">
    <source>
        <dbReference type="EMBL" id="SEA63447.1"/>
    </source>
</evidence>
<sequence>MKIISSYTCLCVFAVLLCACWGKENHTQNKDPFYLSTMASWDAIRVPLIKPYEILQLNGEKQWILGLKVLPMGIGNIKEVNVLHNMIFIHSGKTSSIDIQNNVEWNEGWFIIIPHKHIEKGFGNKTDYDKFLLSQKIDIPKLYDINKVYAKFIKKGEIGWAKEYN</sequence>
<gene>
    <name evidence="2" type="ORF">SAMN05192529_1365</name>
</gene>
<evidence type="ECO:0000256" key="1">
    <source>
        <dbReference type="SAM" id="SignalP"/>
    </source>
</evidence>
<dbReference type="Proteomes" id="UP000199041">
    <property type="component" value="Unassembled WGS sequence"/>
</dbReference>
<reference evidence="2 3" key="1">
    <citation type="submission" date="2016-10" db="EMBL/GenBank/DDBJ databases">
        <authorList>
            <person name="de Groot N.N."/>
        </authorList>
    </citation>
    <scope>NUCLEOTIDE SEQUENCE [LARGE SCALE GENOMIC DNA]</scope>
    <source>
        <strain evidence="2 3">Vu-144</strain>
    </source>
</reference>
<feature type="signal peptide" evidence="1">
    <location>
        <begin position="1"/>
        <end position="19"/>
    </location>
</feature>
<keyword evidence="1" id="KW-0732">Signal</keyword>
<organism evidence="2 3">
    <name type="scientific">Arachidicoccus rhizosphaerae</name>
    <dbReference type="NCBI Taxonomy" id="551991"/>
    <lineage>
        <taxon>Bacteria</taxon>
        <taxon>Pseudomonadati</taxon>
        <taxon>Bacteroidota</taxon>
        <taxon>Chitinophagia</taxon>
        <taxon>Chitinophagales</taxon>
        <taxon>Chitinophagaceae</taxon>
        <taxon>Arachidicoccus</taxon>
    </lineage>
</organism>
<dbReference type="PROSITE" id="PS51257">
    <property type="entry name" value="PROKAR_LIPOPROTEIN"/>
    <property type="match status" value="1"/>
</dbReference>
<dbReference type="OrthoDB" id="797256at2"/>
<dbReference type="AlphaFoldDB" id="A0A1H4CST9"/>
<accession>A0A1H4CST9</accession>
<feature type="chain" id="PRO_5011713925" description="Lipoprotein" evidence="1">
    <location>
        <begin position="20"/>
        <end position="165"/>
    </location>
</feature>
<proteinExistence type="predicted"/>
<keyword evidence="3" id="KW-1185">Reference proteome</keyword>
<dbReference type="RefSeq" id="WP_091401285.1">
    <property type="nucleotide sequence ID" value="NZ_FNQY01000036.1"/>
</dbReference>
<evidence type="ECO:0000313" key="3">
    <source>
        <dbReference type="Proteomes" id="UP000199041"/>
    </source>
</evidence>
<evidence type="ECO:0008006" key="4">
    <source>
        <dbReference type="Google" id="ProtNLM"/>
    </source>
</evidence>
<dbReference type="EMBL" id="FNQY01000036">
    <property type="protein sequence ID" value="SEA63447.1"/>
    <property type="molecule type" value="Genomic_DNA"/>
</dbReference>
<name>A0A1H4CST9_9BACT</name>
<protein>
    <recommendedName>
        <fullName evidence="4">Lipoprotein</fullName>
    </recommendedName>
</protein>